<evidence type="ECO:0000313" key="4">
    <source>
        <dbReference type="Proteomes" id="UP000596145"/>
    </source>
</evidence>
<dbReference type="RefSeq" id="WP_005389713.1">
    <property type="nucleotide sequence ID" value="NZ_CP066007.1"/>
</dbReference>
<reference evidence="2 4" key="1">
    <citation type="submission" date="2020-12" db="EMBL/GenBank/DDBJ databases">
        <title>FDA dAtabase for Regulatory Grade micrObial Sequences (FDA-ARGOS): Supporting development and validation of Infectious Disease Dx tests.</title>
        <authorList>
            <person name="Sproer C."/>
            <person name="Gronow S."/>
            <person name="Severitt S."/>
            <person name="Schroder I."/>
            <person name="Tallon L."/>
            <person name="Sadzewicz L."/>
            <person name="Zhao X."/>
            <person name="Boylan J."/>
            <person name="Ott S."/>
            <person name="Bowen H."/>
            <person name="Vavikolanu K."/>
            <person name="Mehta A."/>
            <person name="Aluvathingal J."/>
            <person name="Nadendla S."/>
            <person name="Lowell S."/>
            <person name="Myers T."/>
            <person name="Yan Y."/>
            <person name="Sichtig H."/>
        </authorList>
    </citation>
    <scope>NUCLEOTIDE SEQUENCE [LARGE SCALE GENOMIC DNA]</scope>
    <source>
        <strain evidence="2 4">FDAARGOS_1053</strain>
        <strain evidence="3">FDAARGOS_1191</strain>
    </source>
</reference>
<name>A0A7T4EDU1_9CORY</name>
<dbReference type="AlphaFoldDB" id="A0A7T4EDU1"/>
<evidence type="ECO:0000313" key="2">
    <source>
        <dbReference type="EMBL" id="QQB45551.1"/>
    </source>
</evidence>
<feature type="chain" id="PRO_5039476196" evidence="1">
    <location>
        <begin position="22"/>
        <end position="120"/>
    </location>
</feature>
<feature type="signal peptide" evidence="1">
    <location>
        <begin position="1"/>
        <end position="21"/>
    </location>
</feature>
<accession>A0A7T4EDU1</accession>
<dbReference type="EMBL" id="CP066007">
    <property type="protein sequence ID" value="QQB45551.1"/>
    <property type="molecule type" value="Genomic_DNA"/>
</dbReference>
<dbReference type="EMBL" id="CP069534">
    <property type="protein sequence ID" value="QRP69695.1"/>
    <property type="molecule type" value="Genomic_DNA"/>
</dbReference>
<proteinExistence type="predicted"/>
<evidence type="ECO:0000313" key="3">
    <source>
        <dbReference type="EMBL" id="QRP69695.1"/>
    </source>
</evidence>
<evidence type="ECO:0000256" key="1">
    <source>
        <dbReference type="SAM" id="SignalP"/>
    </source>
</evidence>
<sequence>MKEICTRLGALLVGVALTSGAVIGPAPTSAASEVVVTTGNAAESKIIDCAEAPSERDDGSRRSYLTDSSLIDFFLGLTTNGFTTDDNGCRVHPDKVKLSIITPVLAILGFGNWLKKKDII</sequence>
<dbReference type="Proteomes" id="UP000617681">
    <property type="component" value="Chromosome"/>
</dbReference>
<dbReference type="OrthoDB" id="9999218at2"/>
<keyword evidence="1" id="KW-0732">Signal</keyword>
<dbReference type="Proteomes" id="UP000596145">
    <property type="component" value="Chromosome"/>
</dbReference>
<protein>
    <submittedName>
        <fullName evidence="2">Uncharacterized protein</fullName>
    </submittedName>
</protein>
<gene>
    <name evidence="2" type="ORF">I6I10_08505</name>
    <name evidence="3" type="ORF">I6J21_07640</name>
</gene>
<organism evidence="2 4">
    <name type="scientific">Corynebacterium glucuronolyticum</name>
    <dbReference type="NCBI Taxonomy" id="39791"/>
    <lineage>
        <taxon>Bacteria</taxon>
        <taxon>Bacillati</taxon>
        <taxon>Actinomycetota</taxon>
        <taxon>Actinomycetes</taxon>
        <taxon>Mycobacteriales</taxon>
        <taxon>Corynebacteriaceae</taxon>
        <taxon>Corynebacterium</taxon>
    </lineage>
</organism>
<dbReference type="GeneID" id="92760281"/>